<gene>
    <name evidence="1" type="ORF">SM757_34415</name>
</gene>
<dbReference type="Proteomes" id="UP001293718">
    <property type="component" value="Unassembled WGS sequence"/>
</dbReference>
<evidence type="ECO:0000313" key="1">
    <source>
        <dbReference type="EMBL" id="MDZ5461681.1"/>
    </source>
</evidence>
<keyword evidence="2" id="KW-1185">Reference proteome</keyword>
<dbReference type="RefSeq" id="WP_322468776.1">
    <property type="nucleotide sequence ID" value="NZ_JAXOJX010000141.1"/>
</dbReference>
<name>A0ABU5IS06_9BURK</name>
<proteinExistence type="predicted"/>
<protein>
    <submittedName>
        <fullName evidence="1">Uncharacterized protein</fullName>
    </submittedName>
</protein>
<evidence type="ECO:0000313" key="2">
    <source>
        <dbReference type="Proteomes" id="UP001293718"/>
    </source>
</evidence>
<organism evidence="1 2">
    <name type="scientific">Azohydromonas lata</name>
    <dbReference type="NCBI Taxonomy" id="45677"/>
    <lineage>
        <taxon>Bacteria</taxon>
        <taxon>Pseudomonadati</taxon>
        <taxon>Pseudomonadota</taxon>
        <taxon>Betaproteobacteria</taxon>
        <taxon>Burkholderiales</taxon>
        <taxon>Sphaerotilaceae</taxon>
        <taxon>Azohydromonas</taxon>
    </lineage>
</organism>
<reference evidence="1 2" key="1">
    <citation type="submission" date="2023-11" db="EMBL/GenBank/DDBJ databases">
        <title>Draft genome of Azohydromonas lata strain H1 (DSM1123), a polyhydroxyalkanoate producer.</title>
        <authorList>
            <person name="Traversa D."/>
            <person name="D'Addabbo P."/>
            <person name="Pazzani C."/>
            <person name="Manzari C."/>
            <person name="Chiara M."/>
            <person name="Scrascia M."/>
        </authorList>
    </citation>
    <scope>NUCLEOTIDE SEQUENCE [LARGE SCALE GENOMIC DNA]</scope>
    <source>
        <strain evidence="1 2">H1</strain>
    </source>
</reference>
<sequence>MSLARGHCVGKGWPSHVVSYRHVVRALRRKSLALLNLVYRK</sequence>
<accession>A0ABU5IS06</accession>
<comment type="caution">
    <text evidence="1">The sequence shown here is derived from an EMBL/GenBank/DDBJ whole genome shotgun (WGS) entry which is preliminary data.</text>
</comment>
<dbReference type="EMBL" id="JAXOJX010000141">
    <property type="protein sequence ID" value="MDZ5461681.1"/>
    <property type="molecule type" value="Genomic_DNA"/>
</dbReference>